<keyword evidence="4" id="KW-1185">Reference proteome</keyword>
<dbReference type="Pfam" id="PF21787">
    <property type="entry name" value="TNP-like_RNaseH_N"/>
    <property type="match status" value="1"/>
</dbReference>
<evidence type="ECO:0000313" key="3">
    <source>
        <dbReference type="EMBL" id="KOB72057.1"/>
    </source>
</evidence>
<evidence type="ECO:0000313" key="4">
    <source>
        <dbReference type="Proteomes" id="UP000037510"/>
    </source>
</evidence>
<dbReference type="EMBL" id="JTDY01002122">
    <property type="protein sequence ID" value="KOB72057.1"/>
    <property type="molecule type" value="Genomic_DNA"/>
</dbReference>
<dbReference type="InterPro" id="IPR048365">
    <property type="entry name" value="TNP-like_RNaseH_N"/>
</dbReference>
<organism evidence="3 4">
    <name type="scientific">Operophtera brumata</name>
    <name type="common">Winter moth</name>
    <name type="synonym">Phalaena brumata</name>
    <dbReference type="NCBI Taxonomy" id="104452"/>
    <lineage>
        <taxon>Eukaryota</taxon>
        <taxon>Metazoa</taxon>
        <taxon>Ecdysozoa</taxon>
        <taxon>Arthropoda</taxon>
        <taxon>Hexapoda</taxon>
        <taxon>Insecta</taxon>
        <taxon>Pterygota</taxon>
        <taxon>Neoptera</taxon>
        <taxon>Endopterygota</taxon>
        <taxon>Lepidoptera</taxon>
        <taxon>Glossata</taxon>
        <taxon>Ditrysia</taxon>
        <taxon>Geometroidea</taxon>
        <taxon>Geometridae</taxon>
        <taxon>Larentiinae</taxon>
        <taxon>Operophtera</taxon>
    </lineage>
</organism>
<comment type="caution">
    <text evidence="3">The sequence shown here is derived from an EMBL/GenBank/DDBJ whole genome shotgun (WGS) entry which is preliminary data.</text>
</comment>
<dbReference type="Pfam" id="PF23055">
    <property type="entry name" value="DUF7041"/>
    <property type="match status" value="1"/>
</dbReference>
<accession>A0A0L7L994</accession>
<reference evidence="3 4" key="1">
    <citation type="journal article" date="2015" name="Genome Biol. Evol.">
        <title>The genome of winter moth (Operophtera brumata) provides a genomic perspective on sexual dimorphism and phenology.</title>
        <authorList>
            <person name="Derks M.F."/>
            <person name="Smit S."/>
            <person name="Salis L."/>
            <person name="Schijlen E."/>
            <person name="Bossers A."/>
            <person name="Mateman C."/>
            <person name="Pijl A.S."/>
            <person name="de Ridder D."/>
            <person name="Groenen M.A."/>
            <person name="Visser M.E."/>
            <person name="Megens H.J."/>
        </authorList>
    </citation>
    <scope>NUCLEOTIDE SEQUENCE [LARGE SCALE GENOMIC DNA]</scope>
    <source>
        <strain evidence="3">WM2013NL</strain>
        <tissue evidence="3">Head and thorax</tissue>
    </source>
</reference>
<dbReference type="PANTHER" id="PTHR33327">
    <property type="entry name" value="ENDONUCLEASE"/>
    <property type="match status" value="1"/>
</dbReference>
<dbReference type="STRING" id="104452.A0A0L7L994"/>
<proteinExistence type="predicted"/>
<protein>
    <submittedName>
        <fullName evidence="3">Uncharacterized protein</fullName>
    </submittedName>
</protein>
<name>A0A0L7L994_OPEBR</name>
<sequence>MSDETKFNIEVSKLDKEAIQQVADVLVDPPAQNKYNTLRTRLLAIHEESENRQLQKIIVEMELGEQKPSQLLRRMRDLSIKRRVFSRALPHPRSLRKWYENSNTEPGFTTQAFEALKTKSIASEKSLICTLVADEMAIRQQTQLNGKSGNVHRIIRFNFQTWQDMKAKVKRKQAVVRRSANLTGGGSPPQQLTAEEEQVLTTISESAVVGHSDSQES</sequence>
<dbReference type="PANTHER" id="PTHR33327:SF3">
    <property type="entry name" value="RNA-DIRECTED DNA POLYMERASE"/>
    <property type="match status" value="1"/>
</dbReference>
<feature type="domain" description="DUF7041" evidence="2">
    <location>
        <begin position="2"/>
        <end position="57"/>
    </location>
</feature>
<gene>
    <name evidence="3" type="ORF">OBRU01_07409</name>
</gene>
<dbReference type="InterPro" id="IPR055469">
    <property type="entry name" value="DUF7041"/>
</dbReference>
<feature type="domain" description="Transposable element P transposase-like RNase H" evidence="1">
    <location>
        <begin position="105"/>
        <end position="172"/>
    </location>
</feature>
<evidence type="ECO:0000259" key="2">
    <source>
        <dbReference type="Pfam" id="PF23055"/>
    </source>
</evidence>
<evidence type="ECO:0000259" key="1">
    <source>
        <dbReference type="Pfam" id="PF21787"/>
    </source>
</evidence>
<dbReference type="Proteomes" id="UP000037510">
    <property type="component" value="Unassembled WGS sequence"/>
</dbReference>
<dbReference type="AlphaFoldDB" id="A0A0L7L994"/>